<reference evidence="1" key="1">
    <citation type="journal article" date="2015" name="Nature">
        <title>Complex archaea that bridge the gap between prokaryotes and eukaryotes.</title>
        <authorList>
            <person name="Spang A."/>
            <person name="Saw J.H."/>
            <person name="Jorgensen S.L."/>
            <person name="Zaremba-Niedzwiedzka K."/>
            <person name="Martijn J."/>
            <person name="Lind A.E."/>
            <person name="van Eijk R."/>
            <person name="Schleper C."/>
            <person name="Guy L."/>
            <person name="Ettema T.J."/>
        </authorList>
    </citation>
    <scope>NUCLEOTIDE SEQUENCE</scope>
</reference>
<proteinExistence type="predicted"/>
<organism evidence="1">
    <name type="scientific">marine sediment metagenome</name>
    <dbReference type="NCBI Taxonomy" id="412755"/>
    <lineage>
        <taxon>unclassified sequences</taxon>
        <taxon>metagenomes</taxon>
        <taxon>ecological metagenomes</taxon>
    </lineage>
</organism>
<dbReference type="EMBL" id="LAZR01000001">
    <property type="protein sequence ID" value="KKO12155.1"/>
    <property type="molecule type" value="Genomic_DNA"/>
</dbReference>
<comment type="caution">
    <text evidence="1">The sequence shown here is derived from an EMBL/GenBank/DDBJ whole genome shotgun (WGS) entry which is preliminary data.</text>
</comment>
<sequence length="30" mass="3431">MKIHFDMLPRPLSILLRMQLKHALSAIGSI</sequence>
<protein>
    <submittedName>
        <fullName evidence="1">Uncharacterized protein</fullName>
    </submittedName>
</protein>
<name>A0A0F9W722_9ZZZZ</name>
<dbReference type="AlphaFoldDB" id="A0A0F9W722"/>
<evidence type="ECO:0000313" key="1">
    <source>
        <dbReference type="EMBL" id="KKO12155.1"/>
    </source>
</evidence>
<accession>A0A0F9W722</accession>
<gene>
    <name evidence="1" type="ORF">LCGC14_0001630</name>
</gene>